<keyword evidence="4" id="KW-0633">Potassium transport</keyword>
<accession>A0A1E8GJP1</accession>
<keyword evidence="5 13" id="KW-0812">Transmembrane</keyword>
<dbReference type="EMBL" id="MKIR01000024">
    <property type="protein sequence ID" value="OFI48474.1"/>
    <property type="molecule type" value="Genomic_DNA"/>
</dbReference>
<keyword evidence="15" id="KW-1185">Reference proteome</keyword>
<keyword evidence="8 13" id="KW-1133">Transmembrane helix</keyword>
<evidence type="ECO:0000313" key="15">
    <source>
        <dbReference type="Proteomes" id="UP000178622"/>
    </source>
</evidence>
<evidence type="ECO:0000256" key="7">
    <source>
        <dbReference type="ARBA" id="ARBA00022958"/>
    </source>
</evidence>
<dbReference type="GO" id="GO:0016020">
    <property type="term" value="C:membrane"/>
    <property type="evidence" value="ECO:0007669"/>
    <property type="project" value="UniProtKB-SubCell"/>
</dbReference>
<dbReference type="InterPro" id="IPR010617">
    <property type="entry name" value="TMEM175-like"/>
</dbReference>
<dbReference type="Proteomes" id="UP000178622">
    <property type="component" value="Unassembled WGS sequence"/>
</dbReference>
<protein>
    <recommendedName>
        <fullName evidence="16">DUF1211 domain-containing membrane protein</fullName>
    </recommendedName>
</protein>
<evidence type="ECO:0000256" key="10">
    <source>
        <dbReference type="ARBA" id="ARBA00023136"/>
    </source>
</evidence>
<dbReference type="PANTHER" id="PTHR31462:SF5">
    <property type="entry name" value="ENDOSOMAL_LYSOSOMAL PROTON CHANNEL TMEM175"/>
    <property type="match status" value="1"/>
</dbReference>
<keyword evidence="3" id="KW-0813">Transport</keyword>
<evidence type="ECO:0008006" key="16">
    <source>
        <dbReference type="Google" id="ProtNLM"/>
    </source>
</evidence>
<comment type="catalytic activity">
    <reaction evidence="12">
        <text>K(+)(in) = K(+)(out)</text>
        <dbReference type="Rhea" id="RHEA:29463"/>
        <dbReference type="ChEBI" id="CHEBI:29103"/>
    </reaction>
</comment>
<dbReference type="AlphaFoldDB" id="A0A1E8GJP1"/>
<dbReference type="STRING" id="1859473.BG261_06105"/>
<dbReference type="Pfam" id="PF06736">
    <property type="entry name" value="TMEM175"/>
    <property type="match status" value="1"/>
</dbReference>
<gene>
    <name evidence="14" type="ORF">BG261_06105</name>
</gene>
<proteinExistence type="inferred from homology"/>
<evidence type="ECO:0000256" key="5">
    <source>
        <dbReference type="ARBA" id="ARBA00022692"/>
    </source>
</evidence>
<evidence type="ECO:0000256" key="2">
    <source>
        <dbReference type="ARBA" id="ARBA00006920"/>
    </source>
</evidence>
<dbReference type="OrthoDB" id="7626281at2"/>
<dbReference type="GO" id="GO:0005267">
    <property type="term" value="F:potassium channel activity"/>
    <property type="evidence" value="ECO:0007669"/>
    <property type="project" value="UniProtKB-KW"/>
</dbReference>
<comment type="subcellular location">
    <subcellularLocation>
        <location evidence="1">Membrane</location>
        <topology evidence="1">Multi-pass membrane protein</topology>
    </subcellularLocation>
</comment>
<evidence type="ECO:0000256" key="1">
    <source>
        <dbReference type="ARBA" id="ARBA00004141"/>
    </source>
</evidence>
<feature type="transmembrane region" description="Helical" evidence="13">
    <location>
        <begin position="101"/>
        <end position="122"/>
    </location>
</feature>
<keyword evidence="7" id="KW-0630">Potassium</keyword>
<evidence type="ECO:0000256" key="9">
    <source>
        <dbReference type="ARBA" id="ARBA00023065"/>
    </source>
</evidence>
<comment type="caution">
    <text evidence="14">The sequence shown here is derived from an EMBL/GenBank/DDBJ whole genome shotgun (WGS) entry which is preliminary data.</text>
</comment>
<keyword evidence="9" id="KW-0406">Ion transport</keyword>
<evidence type="ECO:0000256" key="12">
    <source>
        <dbReference type="ARBA" id="ARBA00034430"/>
    </source>
</evidence>
<evidence type="ECO:0000256" key="3">
    <source>
        <dbReference type="ARBA" id="ARBA00022448"/>
    </source>
</evidence>
<keyword evidence="11" id="KW-0407">Ion channel</keyword>
<evidence type="ECO:0000256" key="6">
    <source>
        <dbReference type="ARBA" id="ARBA00022826"/>
    </source>
</evidence>
<name>A0A1E8GJP1_9LACT</name>
<reference evidence="15" key="1">
    <citation type="submission" date="2016-09" db="EMBL/GenBank/DDBJ databases">
        <title>Draft genome sequence of a novel species of the family Streptococcaceae isolated from flowers.</title>
        <authorList>
            <person name="Chuah L.-O."/>
            <person name="Yap K.-P."/>
            <person name="Thong K.L."/>
            <person name="Liong M.T."/>
            <person name="Ahmad R."/>
            <person name="Rusul G."/>
        </authorList>
    </citation>
    <scope>NUCLEOTIDE SEQUENCE [LARGE SCALE GENOMIC DNA]</scope>
    <source>
        <strain evidence="15">DF1</strain>
    </source>
</reference>
<organism evidence="14 15">
    <name type="scientific">Floricoccus tropicus</name>
    <dbReference type="NCBI Taxonomy" id="1859473"/>
    <lineage>
        <taxon>Bacteria</taxon>
        <taxon>Bacillati</taxon>
        <taxon>Bacillota</taxon>
        <taxon>Bacilli</taxon>
        <taxon>Lactobacillales</taxon>
        <taxon>Streptococcaceae</taxon>
        <taxon>Floricoccus</taxon>
    </lineage>
</organism>
<comment type="similarity">
    <text evidence="2">Belongs to the TMEM175 family.</text>
</comment>
<evidence type="ECO:0000256" key="4">
    <source>
        <dbReference type="ARBA" id="ARBA00022538"/>
    </source>
</evidence>
<dbReference type="GO" id="GO:0015252">
    <property type="term" value="F:proton channel activity"/>
    <property type="evidence" value="ECO:0007669"/>
    <property type="project" value="InterPro"/>
</dbReference>
<evidence type="ECO:0000256" key="8">
    <source>
        <dbReference type="ARBA" id="ARBA00022989"/>
    </source>
</evidence>
<dbReference type="RefSeq" id="WP_070792874.1">
    <property type="nucleotide sequence ID" value="NZ_MKIR01000024.1"/>
</dbReference>
<sequence length="186" mass="21393">MNKSRLEAFTDAMIAIAATIMVLELHSPDGVKLSNLLSEWHVLFAYIVSFFLIYLFWFSHHNTFKNAETISNKVFLLNGIWLFLLTLVPFTTSWISEKPNATLPMITYLLLQILWVESFFVLNKQVCRDNPDMENTLPRTNKWVKNFYGCFALAFIFAFFIPIVSLVIVGLVNINSFRGILSVKNG</sequence>
<keyword evidence="6" id="KW-0631">Potassium channel</keyword>
<feature type="transmembrane region" description="Helical" evidence="13">
    <location>
        <begin position="40"/>
        <end position="58"/>
    </location>
</feature>
<evidence type="ECO:0000256" key="13">
    <source>
        <dbReference type="SAM" id="Phobius"/>
    </source>
</evidence>
<keyword evidence="10 13" id="KW-0472">Membrane</keyword>
<feature type="transmembrane region" description="Helical" evidence="13">
    <location>
        <begin position="74"/>
        <end position="95"/>
    </location>
</feature>
<dbReference type="PANTHER" id="PTHR31462">
    <property type="entry name" value="ENDOSOMAL/LYSOSOMAL POTASSIUM CHANNEL TMEM175"/>
    <property type="match status" value="1"/>
</dbReference>
<feature type="transmembrane region" description="Helical" evidence="13">
    <location>
        <begin position="143"/>
        <end position="172"/>
    </location>
</feature>
<evidence type="ECO:0000256" key="11">
    <source>
        <dbReference type="ARBA" id="ARBA00023303"/>
    </source>
</evidence>
<evidence type="ECO:0000313" key="14">
    <source>
        <dbReference type="EMBL" id="OFI48474.1"/>
    </source>
</evidence>
<feature type="transmembrane region" description="Helical" evidence="13">
    <location>
        <begin position="12"/>
        <end position="28"/>
    </location>
</feature>